<dbReference type="InterPro" id="IPR013694">
    <property type="entry name" value="VIT"/>
</dbReference>
<sequence>MMNCCGLLTLQKEPVPLKSIEVELEVRDHVATVVSTLNYENKEDKPLEAVFVFPLPGDAAVCHFSAQVGQTQIVAEVKEKQKAREEYDDALSSGQQAFLLEESDESPDIFSLRVGSLPPGESASIRLEYVTELAVQADDGLRFCLPAVLNPRYQPQGAGVQVTSAPASLVPYSLCFSARVSSPRPISKVESNCSLEPLQYLNTDQTQATVKLAAGHKFDRDVELLIYYKDAHQPTAVVEAGQASAEPGSLMGDPVVMVSLYPEFPQSVMSSMASSGEFVFLLDRSGSMSNTRISSAKDTLLLLLKSLPMGCYFNIYSFGSSYEHIFSKSVEYSQKTMEEALKKVEEMEADLGGTEILEPLKHIYSQPCIQNQPRQLFVFTDGEVGNTKEVIDLVKKNSGSHRCFSFGIGEGASSALINGMAKEGGGHAQFITGTDRMQPKVMQSLRFALQPAVVDISVTWDLPKEVSVTVLSPPITALFQGQRSLIYAQLTGQSSEAAEGCVTLKYSLAGHPSENQLHFSLRPAEDTGLTVHRLGARTLIRSLEMEEREHRGQQDGGVKEKVVQLSVQSGVSSSFTAFIAVNKDNGEAIQAPLVQRNIPMFQHMVPYLGEFFSKCKITMRNPVQFIFMRNLSSYVTTKREERTRAIEQDVGGRFYPFLFVLSVLSSNIFIVKHNEVWATTLTLIWLHGLRMDAKSEWELLAVKAASWLHARNAPCVSECVEAGNVLLGCSVKKEALGL</sequence>
<protein>
    <recommendedName>
        <fullName evidence="6">VIT domain-containing protein</fullName>
    </recommendedName>
</protein>
<evidence type="ECO:0000313" key="5">
    <source>
        <dbReference type="Proteomes" id="UP000005207"/>
    </source>
</evidence>
<dbReference type="PROSITE" id="PS51468">
    <property type="entry name" value="VIT"/>
    <property type="match status" value="1"/>
</dbReference>
<dbReference type="PROSITE" id="PS50234">
    <property type="entry name" value="VWFA"/>
    <property type="match status" value="1"/>
</dbReference>
<dbReference type="PANTHER" id="PTHR45737:SF6">
    <property type="entry name" value="VON WILLEBRAND FACTOR A DOMAIN-CONTAINING PROTEIN 5A"/>
    <property type="match status" value="1"/>
</dbReference>
<feature type="domain" description="VWFA" evidence="2">
    <location>
        <begin position="277"/>
        <end position="445"/>
    </location>
</feature>
<dbReference type="InterPro" id="IPR036465">
    <property type="entry name" value="vWFA_dom_sf"/>
</dbReference>
<reference evidence="5" key="1">
    <citation type="submission" date="2012-01" db="EMBL/GenBank/DDBJ databases">
        <title>The Genome Sequence of Oreochromis niloticus (Nile Tilapia).</title>
        <authorList>
            <consortium name="Broad Institute Genome Assembly Team"/>
            <consortium name="Broad Institute Sequencing Platform"/>
            <person name="Di Palma F."/>
            <person name="Johnson J."/>
            <person name="Lander E.S."/>
            <person name="Lindblad-Toh K."/>
        </authorList>
    </citation>
    <scope>NUCLEOTIDE SEQUENCE [LARGE SCALE GENOMIC DNA]</scope>
</reference>
<evidence type="ECO:0000313" key="4">
    <source>
        <dbReference type="Ensembl" id="ENSONIP00000011777.2"/>
    </source>
</evidence>
<organism evidence="4 5">
    <name type="scientific">Oreochromis niloticus</name>
    <name type="common">Nile tilapia</name>
    <name type="synonym">Tilapia nilotica</name>
    <dbReference type="NCBI Taxonomy" id="8128"/>
    <lineage>
        <taxon>Eukaryota</taxon>
        <taxon>Metazoa</taxon>
        <taxon>Chordata</taxon>
        <taxon>Craniata</taxon>
        <taxon>Vertebrata</taxon>
        <taxon>Euteleostomi</taxon>
        <taxon>Actinopterygii</taxon>
        <taxon>Neopterygii</taxon>
        <taxon>Teleostei</taxon>
        <taxon>Neoteleostei</taxon>
        <taxon>Acanthomorphata</taxon>
        <taxon>Ovalentaria</taxon>
        <taxon>Cichlomorphae</taxon>
        <taxon>Cichliformes</taxon>
        <taxon>Cichlidae</taxon>
        <taxon>African cichlids</taxon>
        <taxon>Pseudocrenilabrinae</taxon>
        <taxon>Oreochromini</taxon>
        <taxon>Oreochromis</taxon>
    </lineage>
</organism>
<accession>I3JSD2</accession>
<dbReference type="Ensembl" id="ENSONIT00000011786.2">
    <property type="protein sequence ID" value="ENSONIP00000011777.2"/>
    <property type="gene ID" value="ENSONIG00000030515.1"/>
</dbReference>
<dbReference type="HOGENOM" id="CLU_003826_4_1_1"/>
<keyword evidence="5" id="KW-1185">Reference proteome</keyword>
<dbReference type="SMART" id="SM00327">
    <property type="entry name" value="VWA"/>
    <property type="match status" value="1"/>
</dbReference>
<reference evidence="4" key="2">
    <citation type="submission" date="2025-08" db="UniProtKB">
        <authorList>
            <consortium name="Ensembl"/>
        </authorList>
    </citation>
    <scope>IDENTIFICATION</scope>
</reference>
<proteinExistence type="predicted"/>
<dbReference type="PANTHER" id="PTHR45737">
    <property type="entry name" value="VON WILLEBRAND FACTOR A DOMAIN-CONTAINING PROTEIN 5A"/>
    <property type="match status" value="1"/>
</dbReference>
<dbReference type="InterPro" id="IPR002035">
    <property type="entry name" value="VWF_A"/>
</dbReference>
<dbReference type="STRING" id="8128.ENSONIP00000011777"/>
<evidence type="ECO:0000256" key="1">
    <source>
        <dbReference type="SAM" id="Coils"/>
    </source>
</evidence>
<dbReference type="OMA" id="VAWIHIN"/>
<evidence type="ECO:0000259" key="3">
    <source>
        <dbReference type="PROSITE" id="PS51468"/>
    </source>
</evidence>
<evidence type="ECO:0008006" key="6">
    <source>
        <dbReference type="Google" id="ProtNLM"/>
    </source>
</evidence>
<dbReference type="Pfam" id="PF08487">
    <property type="entry name" value="VIT"/>
    <property type="match status" value="1"/>
</dbReference>
<gene>
    <name evidence="4" type="primary">LOC112841698</name>
</gene>
<dbReference type="Gene3D" id="3.40.50.410">
    <property type="entry name" value="von Willebrand factor, type A domain"/>
    <property type="match status" value="1"/>
</dbReference>
<evidence type="ECO:0000259" key="2">
    <source>
        <dbReference type="PROSITE" id="PS50234"/>
    </source>
</evidence>
<feature type="domain" description="VIT" evidence="3">
    <location>
        <begin position="1"/>
        <end position="131"/>
    </location>
</feature>
<keyword evidence="1" id="KW-0175">Coiled coil</keyword>
<dbReference type="SMART" id="SM00609">
    <property type="entry name" value="VIT"/>
    <property type="match status" value="1"/>
</dbReference>
<dbReference type="GeneTree" id="ENSGT00940000162662"/>
<name>I3JSD2_ORENI</name>
<dbReference type="Pfam" id="PF13768">
    <property type="entry name" value="VWA_3"/>
    <property type="match status" value="1"/>
</dbReference>
<reference evidence="4" key="3">
    <citation type="submission" date="2025-09" db="UniProtKB">
        <authorList>
            <consortium name="Ensembl"/>
        </authorList>
    </citation>
    <scope>IDENTIFICATION</scope>
</reference>
<dbReference type="Proteomes" id="UP000005207">
    <property type="component" value="Linkage group LG14"/>
</dbReference>
<feature type="coiled-coil region" evidence="1">
    <location>
        <begin position="330"/>
        <end position="357"/>
    </location>
</feature>
<dbReference type="InParanoid" id="I3JSD2"/>
<dbReference type="SUPFAM" id="SSF53300">
    <property type="entry name" value="vWA-like"/>
    <property type="match status" value="1"/>
</dbReference>
<dbReference type="AlphaFoldDB" id="I3JSD2"/>